<organism evidence="4 5">
    <name type="scientific">Peptidiphaga gingivicola</name>
    <dbReference type="NCBI Taxonomy" id="2741497"/>
    <lineage>
        <taxon>Bacteria</taxon>
        <taxon>Bacillati</taxon>
        <taxon>Actinomycetota</taxon>
        <taxon>Actinomycetes</taxon>
        <taxon>Actinomycetales</taxon>
        <taxon>Actinomycetaceae</taxon>
        <taxon>Peptidiphaga</taxon>
    </lineage>
</organism>
<dbReference type="GO" id="GO:0006654">
    <property type="term" value="P:phosphatidic acid biosynthetic process"/>
    <property type="evidence" value="ECO:0007669"/>
    <property type="project" value="TreeGrafter"/>
</dbReference>
<evidence type="ECO:0000256" key="2">
    <source>
        <dbReference type="ARBA" id="ARBA00023315"/>
    </source>
</evidence>
<dbReference type="EMBL" id="LVZK01000001">
    <property type="protein sequence ID" value="OAP86285.1"/>
    <property type="molecule type" value="Genomic_DNA"/>
</dbReference>
<keyword evidence="2 4" id="KW-0012">Acyltransferase</keyword>
<dbReference type="OrthoDB" id="9808424at2"/>
<dbReference type="Proteomes" id="UP000078368">
    <property type="component" value="Unassembled WGS sequence"/>
</dbReference>
<dbReference type="GO" id="GO:0003841">
    <property type="term" value="F:1-acylglycerol-3-phosphate O-acyltransferase activity"/>
    <property type="evidence" value="ECO:0007669"/>
    <property type="project" value="TreeGrafter"/>
</dbReference>
<gene>
    <name evidence="4" type="ORF">A4H34_03720</name>
</gene>
<proteinExistence type="predicted"/>
<sequence length="247" mass="27309">MTENLEPVDRYLDEKKAKRRHRVRRYMTRPVMSTYLKTEVLGEENVKGLEGAFILVPNHSSHLDAPMVFSLLPDWITEKLATGAAADYFYRKRGISSLTSVFFNTYPILRKGKRESVEHSKAAGMTGRLLRAGVPILVFPEGTRSRSGKIGQPKAGAAALAMQVGVPIVPIAMLGGHEAMPVGKFLPKFRSEVCLFIGRPMNGREGESPEGYMARVFHAIELMLEQHTPHPVDEDGTSPFGESDDAA</sequence>
<dbReference type="Pfam" id="PF01553">
    <property type="entry name" value="Acyltransferase"/>
    <property type="match status" value="1"/>
</dbReference>
<dbReference type="InterPro" id="IPR002123">
    <property type="entry name" value="Plipid/glycerol_acylTrfase"/>
</dbReference>
<dbReference type="AlphaFoldDB" id="A0A179B4G0"/>
<name>A0A179B4G0_9ACTO</name>
<dbReference type="SUPFAM" id="SSF69593">
    <property type="entry name" value="Glycerol-3-phosphate (1)-acyltransferase"/>
    <property type="match status" value="1"/>
</dbReference>
<dbReference type="SMART" id="SM00563">
    <property type="entry name" value="PlsC"/>
    <property type="match status" value="1"/>
</dbReference>
<protein>
    <submittedName>
        <fullName evidence="4">Acyl-phosphate glycerol 3-phosphate acyltransferase</fullName>
    </submittedName>
</protein>
<keyword evidence="1 4" id="KW-0808">Transferase</keyword>
<feature type="domain" description="Phospholipid/glycerol acyltransferase" evidence="3">
    <location>
        <begin position="53"/>
        <end position="176"/>
    </location>
</feature>
<evidence type="ECO:0000259" key="3">
    <source>
        <dbReference type="SMART" id="SM00563"/>
    </source>
</evidence>
<evidence type="ECO:0000313" key="4">
    <source>
        <dbReference type="EMBL" id="OAP86285.1"/>
    </source>
</evidence>
<dbReference type="STRING" id="1823756.A4H34_03720"/>
<accession>A0A179B4G0</accession>
<comment type="caution">
    <text evidence="4">The sequence shown here is derived from an EMBL/GenBank/DDBJ whole genome shotgun (WGS) entry which is preliminary data.</text>
</comment>
<keyword evidence="5" id="KW-1185">Reference proteome</keyword>
<dbReference type="RefSeq" id="WP_064231127.1">
    <property type="nucleotide sequence ID" value="NZ_LVZK01000001.1"/>
</dbReference>
<dbReference type="CDD" id="cd07989">
    <property type="entry name" value="LPLAT_AGPAT-like"/>
    <property type="match status" value="1"/>
</dbReference>
<reference evidence="4 5" key="1">
    <citation type="submission" date="2016-04" db="EMBL/GenBank/DDBJ databases">
        <title>Peptidophaga gingivicola gen. nov., sp. nov., isolated from human subgingival plaque.</title>
        <authorList>
            <person name="Beall C.J."/>
            <person name="Mokrzan E.M."/>
            <person name="Griffen A.L."/>
            <person name="Leys E.J."/>
        </authorList>
    </citation>
    <scope>NUCLEOTIDE SEQUENCE [LARGE SCALE GENOMIC DNA]</scope>
    <source>
        <strain evidence="4 5">BA112</strain>
    </source>
</reference>
<dbReference type="GO" id="GO:0005886">
    <property type="term" value="C:plasma membrane"/>
    <property type="evidence" value="ECO:0007669"/>
    <property type="project" value="TreeGrafter"/>
</dbReference>
<evidence type="ECO:0000256" key="1">
    <source>
        <dbReference type="ARBA" id="ARBA00022679"/>
    </source>
</evidence>
<dbReference type="PANTHER" id="PTHR10434:SF11">
    <property type="entry name" value="1-ACYL-SN-GLYCEROL-3-PHOSPHATE ACYLTRANSFERASE"/>
    <property type="match status" value="1"/>
</dbReference>
<evidence type="ECO:0000313" key="5">
    <source>
        <dbReference type="Proteomes" id="UP000078368"/>
    </source>
</evidence>
<dbReference type="PANTHER" id="PTHR10434">
    <property type="entry name" value="1-ACYL-SN-GLYCEROL-3-PHOSPHATE ACYLTRANSFERASE"/>
    <property type="match status" value="1"/>
</dbReference>